<reference evidence="1 2" key="1">
    <citation type="submission" date="2024-04" db="EMBL/GenBank/DDBJ databases">
        <authorList>
            <person name="Fracassetti M."/>
        </authorList>
    </citation>
    <scope>NUCLEOTIDE SEQUENCE [LARGE SCALE GENOMIC DNA]</scope>
</reference>
<proteinExistence type="predicted"/>
<protein>
    <submittedName>
        <fullName evidence="1">Uncharacterized protein</fullName>
    </submittedName>
</protein>
<sequence>METSRRNPSNGRRSGGLEATPISVLFFKDSSHRLLPRSMSRFPHKKLLTALLPSFPPSAAIDVGHHLRLFPSKAPWECVLCI</sequence>
<keyword evidence="2" id="KW-1185">Reference proteome</keyword>
<dbReference type="Proteomes" id="UP001497516">
    <property type="component" value="Chromosome 4"/>
</dbReference>
<name>A0AAV2EAW4_9ROSI</name>
<gene>
    <name evidence="1" type="ORF">LTRI10_LOCUS24329</name>
</gene>
<dbReference type="EMBL" id="OZ034817">
    <property type="protein sequence ID" value="CAL1383036.1"/>
    <property type="molecule type" value="Genomic_DNA"/>
</dbReference>
<accession>A0AAV2EAW4</accession>
<evidence type="ECO:0000313" key="1">
    <source>
        <dbReference type="EMBL" id="CAL1383036.1"/>
    </source>
</evidence>
<evidence type="ECO:0000313" key="2">
    <source>
        <dbReference type="Proteomes" id="UP001497516"/>
    </source>
</evidence>
<organism evidence="1 2">
    <name type="scientific">Linum trigynum</name>
    <dbReference type="NCBI Taxonomy" id="586398"/>
    <lineage>
        <taxon>Eukaryota</taxon>
        <taxon>Viridiplantae</taxon>
        <taxon>Streptophyta</taxon>
        <taxon>Embryophyta</taxon>
        <taxon>Tracheophyta</taxon>
        <taxon>Spermatophyta</taxon>
        <taxon>Magnoliopsida</taxon>
        <taxon>eudicotyledons</taxon>
        <taxon>Gunneridae</taxon>
        <taxon>Pentapetalae</taxon>
        <taxon>rosids</taxon>
        <taxon>fabids</taxon>
        <taxon>Malpighiales</taxon>
        <taxon>Linaceae</taxon>
        <taxon>Linum</taxon>
    </lineage>
</organism>
<dbReference type="AlphaFoldDB" id="A0AAV2EAW4"/>